<dbReference type="SUPFAM" id="SSF55785">
    <property type="entry name" value="PYP-like sensor domain (PAS domain)"/>
    <property type="match status" value="1"/>
</dbReference>
<dbReference type="InterPro" id="IPR052155">
    <property type="entry name" value="Biofilm_reg_signaling"/>
</dbReference>
<evidence type="ECO:0000259" key="1">
    <source>
        <dbReference type="PROSITE" id="PS50887"/>
    </source>
</evidence>
<dbReference type="NCBIfam" id="TIGR00254">
    <property type="entry name" value="GGDEF"/>
    <property type="match status" value="1"/>
</dbReference>
<feature type="domain" description="GGDEF" evidence="1">
    <location>
        <begin position="302"/>
        <end position="432"/>
    </location>
</feature>
<dbReference type="InterPro" id="IPR029016">
    <property type="entry name" value="GAF-like_dom_sf"/>
</dbReference>
<protein>
    <submittedName>
        <fullName evidence="2">Diguanylate cyclase</fullName>
    </submittedName>
</protein>
<dbReference type="EMBL" id="JACSPM010000002">
    <property type="protein sequence ID" value="MBD8023688.1"/>
    <property type="molecule type" value="Genomic_DNA"/>
</dbReference>
<dbReference type="Proteomes" id="UP000602532">
    <property type="component" value="Unassembled WGS sequence"/>
</dbReference>
<dbReference type="Pfam" id="PF00990">
    <property type="entry name" value="GGDEF"/>
    <property type="match status" value="1"/>
</dbReference>
<dbReference type="InterPro" id="IPR035965">
    <property type="entry name" value="PAS-like_dom_sf"/>
</dbReference>
<dbReference type="SMART" id="SM00267">
    <property type="entry name" value="GGDEF"/>
    <property type="match status" value="1"/>
</dbReference>
<sequence length="432" mass="47089">MDDQTLLPVGIVHLAENGRIVKTNAWFADWAGAPMEALPGRMIDEFLVHAHEDIMSLDDAGPWVMVHAQDPSKAVMATRHRRPDDDVVVMAEASSRFSALRDLRRQYALADRTRTRLELVMDSSIAFSTATTEARLAEILADTTASAYRAEESTVYLHMPDGSSAVAAGYDGLEGRLDAETLIAMVSAPRRILKVQSEDEAERLVPGLGPAMRTAGVRAFIAAPLHHEEIDFGAFVSWFHHDRTFDDEASTLAEALAGQAAQSLATLRLQARLAHAATHDEVTGLPNRRLLEAHMEQIMRTTRCAALFVDLDDFKGVNDRLGHHVGDRMLRDAGERLASAVRADDLVARYGGDEFVVLCNVTDSSVATEIADRMLSVLRGEHGDPSRAALRASIGVAIAEHAGEAPAELLRRADVAMYRAKSAGGDRFVIAR</sequence>
<name>A0ABR8X317_9MICO</name>
<dbReference type="PROSITE" id="PS50887">
    <property type="entry name" value="GGDEF"/>
    <property type="match status" value="1"/>
</dbReference>
<organism evidence="2 3">
    <name type="scientific">Microbacterium gallinarum</name>
    <dbReference type="NCBI Taxonomy" id="2762209"/>
    <lineage>
        <taxon>Bacteria</taxon>
        <taxon>Bacillati</taxon>
        <taxon>Actinomycetota</taxon>
        <taxon>Actinomycetes</taxon>
        <taxon>Micrococcales</taxon>
        <taxon>Microbacteriaceae</taxon>
        <taxon>Microbacterium</taxon>
    </lineage>
</organism>
<keyword evidence="3" id="KW-1185">Reference proteome</keyword>
<dbReference type="Gene3D" id="3.30.70.270">
    <property type="match status" value="1"/>
</dbReference>
<dbReference type="InterPro" id="IPR029787">
    <property type="entry name" value="Nucleotide_cyclase"/>
</dbReference>
<evidence type="ECO:0000313" key="2">
    <source>
        <dbReference type="EMBL" id="MBD8023688.1"/>
    </source>
</evidence>
<dbReference type="PANTHER" id="PTHR44757">
    <property type="entry name" value="DIGUANYLATE CYCLASE DGCP"/>
    <property type="match status" value="1"/>
</dbReference>
<dbReference type="PANTHER" id="PTHR44757:SF2">
    <property type="entry name" value="BIOFILM ARCHITECTURE MAINTENANCE PROTEIN MBAA"/>
    <property type="match status" value="1"/>
</dbReference>
<dbReference type="InterPro" id="IPR043128">
    <property type="entry name" value="Rev_trsase/Diguanyl_cyclase"/>
</dbReference>
<dbReference type="InterPro" id="IPR003018">
    <property type="entry name" value="GAF"/>
</dbReference>
<dbReference type="SUPFAM" id="SSF55781">
    <property type="entry name" value="GAF domain-like"/>
    <property type="match status" value="1"/>
</dbReference>
<dbReference type="InterPro" id="IPR000160">
    <property type="entry name" value="GGDEF_dom"/>
</dbReference>
<reference evidence="2 3" key="1">
    <citation type="submission" date="2020-08" db="EMBL/GenBank/DDBJ databases">
        <title>A Genomic Blueprint of the Chicken Gut Microbiome.</title>
        <authorList>
            <person name="Gilroy R."/>
            <person name="Ravi A."/>
            <person name="Getino M."/>
            <person name="Pursley I."/>
            <person name="Horton D.L."/>
            <person name="Alikhan N.-F."/>
            <person name="Baker D."/>
            <person name="Gharbi K."/>
            <person name="Hall N."/>
            <person name="Watson M."/>
            <person name="Adriaenssens E.M."/>
            <person name="Foster-Nyarko E."/>
            <person name="Jarju S."/>
            <person name="Secka A."/>
            <person name="Antonio M."/>
            <person name="Oren A."/>
            <person name="Chaudhuri R."/>
            <person name="La Ragione R.M."/>
            <person name="Hildebrand F."/>
            <person name="Pallen M.J."/>
        </authorList>
    </citation>
    <scope>NUCLEOTIDE SEQUENCE [LARGE SCALE GENOMIC DNA]</scope>
    <source>
        <strain evidence="2 3">Sa1CUA4</strain>
    </source>
</reference>
<dbReference type="Pfam" id="PF01590">
    <property type="entry name" value="GAF"/>
    <property type="match status" value="1"/>
</dbReference>
<dbReference type="CDD" id="cd01949">
    <property type="entry name" value="GGDEF"/>
    <property type="match status" value="1"/>
</dbReference>
<accession>A0ABR8X317</accession>
<evidence type="ECO:0000313" key="3">
    <source>
        <dbReference type="Proteomes" id="UP000602532"/>
    </source>
</evidence>
<proteinExistence type="predicted"/>
<dbReference type="SUPFAM" id="SSF55073">
    <property type="entry name" value="Nucleotide cyclase"/>
    <property type="match status" value="1"/>
</dbReference>
<dbReference type="SMART" id="SM00065">
    <property type="entry name" value="GAF"/>
    <property type="match status" value="1"/>
</dbReference>
<dbReference type="Gene3D" id="3.30.450.40">
    <property type="match status" value="1"/>
</dbReference>
<comment type="caution">
    <text evidence="2">The sequence shown here is derived from an EMBL/GenBank/DDBJ whole genome shotgun (WGS) entry which is preliminary data.</text>
</comment>
<gene>
    <name evidence="2" type="ORF">H9622_08805</name>
</gene>
<dbReference type="RefSeq" id="WP_191766012.1">
    <property type="nucleotide sequence ID" value="NZ_JACSPM010000002.1"/>
</dbReference>